<accession>A0A1E5V186</accession>
<name>A0A1E5V186_9POAL</name>
<keyword evidence="2" id="KW-1185">Reference proteome</keyword>
<dbReference type="Proteomes" id="UP000095767">
    <property type="component" value="Unassembled WGS sequence"/>
</dbReference>
<dbReference type="AlphaFoldDB" id="A0A1E5V186"/>
<organism evidence="1 2">
    <name type="scientific">Dichanthelium oligosanthes</name>
    <dbReference type="NCBI Taxonomy" id="888268"/>
    <lineage>
        <taxon>Eukaryota</taxon>
        <taxon>Viridiplantae</taxon>
        <taxon>Streptophyta</taxon>
        <taxon>Embryophyta</taxon>
        <taxon>Tracheophyta</taxon>
        <taxon>Spermatophyta</taxon>
        <taxon>Magnoliopsida</taxon>
        <taxon>Liliopsida</taxon>
        <taxon>Poales</taxon>
        <taxon>Poaceae</taxon>
        <taxon>PACMAD clade</taxon>
        <taxon>Panicoideae</taxon>
        <taxon>Panicodae</taxon>
        <taxon>Paniceae</taxon>
        <taxon>Dichantheliinae</taxon>
        <taxon>Dichanthelium</taxon>
    </lineage>
</organism>
<gene>
    <name evidence="1" type="ORF">BAE44_0020055</name>
</gene>
<evidence type="ECO:0000313" key="1">
    <source>
        <dbReference type="EMBL" id="OEL18926.1"/>
    </source>
</evidence>
<comment type="caution">
    <text evidence="1">The sequence shown here is derived from an EMBL/GenBank/DDBJ whole genome shotgun (WGS) entry which is preliminary data.</text>
</comment>
<sequence length="58" mass="7012">LPKNTRVKAALMYTAWNIWKERNRKIFEGRSEQPVQGVRRIKEEIEMRRKVCRSPIIT</sequence>
<protein>
    <submittedName>
        <fullName evidence="1">Uncharacterized protein</fullName>
    </submittedName>
</protein>
<evidence type="ECO:0000313" key="2">
    <source>
        <dbReference type="Proteomes" id="UP000095767"/>
    </source>
</evidence>
<reference evidence="1 2" key="1">
    <citation type="submission" date="2016-09" db="EMBL/GenBank/DDBJ databases">
        <title>The draft genome of Dichanthelium oligosanthes: A C3 panicoid grass species.</title>
        <authorList>
            <person name="Studer A.J."/>
            <person name="Schnable J.C."/>
            <person name="Brutnell T.P."/>
        </authorList>
    </citation>
    <scope>NUCLEOTIDE SEQUENCE [LARGE SCALE GENOMIC DNA]</scope>
    <source>
        <strain evidence="2">cv. Kellogg 1175</strain>
        <tissue evidence="1">Leaf</tissue>
    </source>
</reference>
<proteinExistence type="predicted"/>
<dbReference type="EMBL" id="LWDX02055187">
    <property type="protein sequence ID" value="OEL18926.1"/>
    <property type="molecule type" value="Genomic_DNA"/>
</dbReference>
<feature type="non-terminal residue" evidence="1">
    <location>
        <position position="1"/>
    </location>
</feature>